<dbReference type="SUPFAM" id="SSF51445">
    <property type="entry name" value="(Trans)glycosidases"/>
    <property type="match status" value="1"/>
</dbReference>
<dbReference type="EC" id="3.2.1.89" evidence="3"/>
<proteinExistence type="inferred from homology"/>
<dbReference type="EMBL" id="BARW01021301">
    <property type="protein sequence ID" value="GAJ01269.1"/>
    <property type="molecule type" value="Genomic_DNA"/>
</dbReference>
<keyword evidence="4" id="KW-0378">Hydrolase</keyword>
<dbReference type="GO" id="GO:0015926">
    <property type="term" value="F:glucosidase activity"/>
    <property type="evidence" value="ECO:0007669"/>
    <property type="project" value="InterPro"/>
</dbReference>
<dbReference type="AlphaFoldDB" id="X1T7K7"/>
<comment type="catalytic activity">
    <reaction evidence="1">
        <text>The enzyme specifically hydrolyzes (1-&gt;4)-beta-D-galactosidic linkages in type I arabinogalactans.</text>
        <dbReference type="EC" id="3.2.1.89"/>
    </reaction>
</comment>
<gene>
    <name evidence="6" type="ORF">S12H4_35809</name>
</gene>
<evidence type="ECO:0000256" key="4">
    <source>
        <dbReference type="ARBA" id="ARBA00022801"/>
    </source>
</evidence>
<dbReference type="GO" id="GO:0031218">
    <property type="term" value="F:arabinogalactan endo-1,4-beta-galactosidase activity"/>
    <property type="evidence" value="ECO:0007669"/>
    <property type="project" value="UniProtKB-EC"/>
</dbReference>
<comment type="similarity">
    <text evidence="2">Belongs to the glycosyl hydrolase 53 family.</text>
</comment>
<evidence type="ECO:0000256" key="3">
    <source>
        <dbReference type="ARBA" id="ARBA00012556"/>
    </source>
</evidence>
<evidence type="ECO:0000256" key="2">
    <source>
        <dbReference type="ARBA" id="ARBA00010687"/>
    </source>
</evidence>
<name>X1T7K7_9ZZZZ</name>
<feature type="non-terminal residue" evidence="6">
    <location>
        <position position="270"/>
    </location>
</feature>
<dbReference type="PANTHER" id="PTHR34983">
    <property type="entry name" value="ARABINOGALACTAN ENDO-BETA-1,4-GALACTANASE A"/>
    <property type="match status" value="1"/>
</dbReference>
<dbReference type="InterPro" id="IPR011683">
    <property type="entry name" value="Glyco_hydro_53"/>
</dbReference>
<reference evidence="6" key="1">
    <citation type="journal article" date="2014" name="Front. Microbiol.">
        <title>High frequency of phylogenetically diverse reductive dehalogenase-homologous genes in deep subseafloor sedimentary metagenomes.</title>
        <authorList>
            <person name="Kawai M."/>
            <person name="Futagami T."/>
            <person name="Toyoda A."/>
            <person name="Takaki Y."/>
            <person name="Nishi S."/>
            <person name="Hori S."/>
            <person name="Arai W."/>
            <person name="Tsubouchi T."/>
            <person name="Morono Y."/>
            <person name="Uchiyama I."/>
            <person name="Ito T."/>
            <person name="Fujiyama A."/>
            <person name="Inagaki F."/>
            <person name="Takami H."/>
        </authorList>
    </citation>
    <scope>NUCLEOTIDE SEQUENCE</scope>
    <source>
        <strain evidence="6">Expedition CK06-06</strain>
    </source>
</reference>
<evidence type="ECO:0000256" key="5">
    <source>
        <dbReference type="ARBA" id="ARBA00023295"/>
    </source>
</evidence>
<dbReference type="GO" id="GO:0045490">
    <property type="term" value="P:pectin catabolic process"/>
    <property type="evidence" value="ECO:0007669"/>
    <property type="project" value="TreeGrafter"/>
</dbReference>
<evidence type="ECO:0000256" key="1">
    <source>
        <dbReference type="ARBA" id="ARBA00001695"/>
    </source>
</evidence>
<dbReference type="Pfam" id="PF07745">
    <property type="entry name" value="Glyco_hydro_53"/>
    <property type="match status" value="1"/>
</dbReference>
<dbReference type="InterPro" id="IPR017853">
    <property type="entry name" value="GH"/>
</dbReference>
<dbReference type="Gene3D" id="2.60.40.10">
    <property type="entry name" value="Immunoglobulins"/>
    <property type="match status" value="1"/>
</dbReference>
<comment type="caution">
    <text evidence="6">The sequence shown here is derived from an EMBL/GenBank/DDBJ whole genome shotgun (WGS) entry which is preliminary data.</text>
</comment>
<feature type="non-terminal residue" evidence="6">
    <location>
        <position position="1"/>
    </location>
</feature>
<dbReference type="Gene3D" id="3.20.20.80">
    <property type="entry name" value="Glycosidases"/>
    <property type="match status" value="1"/>
</dbReference>
<keyword evidence="5" id="KW-0326">Glycosidase</keyword>
<dbReference type="InterPro" id="IPR013783">
    <property type="entry name" value="Ig-like_fold"/>
</dbReference>
<protein>
    <recommendedName>
        <fullName evidence="3">arabinogalactan endo-beta-1,4-galactanase</fullName>
        <ecNumber evidence="3">3.2.1.89</ecNumber>
    </recommendedName>
</protein>
<accession>X1T7K7</accession>
<dbReference type="PANTHER" id="PTHR34983:SF1">
    <property type="entry name" value="ARABINOGALACTAN ENDO-BETA-1,4-GALACTANASE A"/>
    <property type="match status" value="1"/>
</dbReference>
<evidence type="ECO:0000313" key="6">
    <source>
        <dbReference type="EMBL" id="GAJ01269.1"/>
    </source>
</evidence>
<sequence length="270" mass="30537">KRAENPIQIYIEGDALMVTREGEALVSKTDTSGMEYLEHQLKDGLCHLVFKTGAQTGKIKVEVKSDGLWSASHEIHIIPADVEQLKPGPDQLDPVTKSIDRMIGADISFLPQIEVRGQKFYENGIEKDAIEILRDHGFNYIRLRIFVNPEHEKGYSPERGFCGLEPTLQMARRINDAGMKLLLNFHYSDYWADPQQQNKPAVWEGLDFETLTDSLREYTRNVLNALEEQGTPAAMVQVGNEINHGLLWPDGHISQLEQLSELLMARVNGI</sequence>
<organism evidence="6">
    <name type="scientific">marine sediment metagenome</name>
    <dbReference type="NCBI Taxonomy" id="412755"/>
    <lineage>
        <taxon>unclassified sequences</taxon>
        <taxon>metagenomes</taxon>
        <taxon>ecological metagenomes</taxon>
    </lineage>
</organism>